<evidence type="ECO:0000256" key="3">
    <source>
        <dbReference type="ARBA" id="ARBA00004282"/>
    </source>
</evidence>
<gene>
    <name evidence="25" type="ORF">ACEWY4_012804</name>
</gene>
<evidence type="ECO:0000313" key="25">
    <source>
        <dbReference type="EMBL" id="KAL2090541.1"/>
    </source>
</evidence>
<evidence type="ECO:0000256" key="4">
    <source>
        <dbReference type="ARBA" id="ARBA00004496"/>
    </source>
</evidence>
<dbReference type="InterPro" id="IPR051302">
    <property type="entry name" value="Dual_SerThr-Tyr_Kinase"/>
</dbReference>
<evidence type="ECO:0000256" key="10">
    <source>
        <dbReference type="ARBA" id="ARBA00022741"/>
    </source>
</evidence>
<dbReference type="GO" id="GO:0004713">
    <property type="term" value="F:protein tyrosine kinase activity"/>
    <property type="evidence" value="ECO:0007669"/>
    <property type="project" value="UniProtKB-KW"/>
</dbReference>
<evidence type="ECO:0000256" key="20">
    <source>
        <dbReference type="ARBA" id="ARBA00049308"/>
    </source>
</evidence>
<evidence type="ECO:0000256" key="9">
    <source>
        <dbReference type="ARBA" id="ARBA00022679"/>
    </source>
</evidence>
<evidence type="ECO:0000256" key="21">
    <source>
        <dbReference type="ARBA" id="ARBA00051680"/>
    </source>
</evidence>
<evidence type="ECO:0000256" key="7">
    <source>
        <dbReference type="ARBA" id="ARBA00022490"/>
    </source>
</evidence>
<keyword evidence="6" id="KW-1003">Cell membrane</keyword>
<dbReference type="EMBL" id="JBHFQA010000011">
    <property type="protein sequence ID" value="KAL2090541.1"/>
    <property type="molecule type" value="Genomic_DNA"/>
</dbReference>
<dbReference type="Pfam" id="PF00069">
    <property type="entry name" value="Pkinase"/>
    <property type="match status" value="1"/>
</dbReference>
<dbReference type="GO" id="GO:0016324">
    <property type="term" value="C:apical plasma membrane"/>
    <property type="evidence" value="ECO:0007669"/>
    <property type="project" value="UniProtKB-SubCell"/>
</dbReference>
<dbReference type="Proteomes" id="UP001591681">
    <property type="component" value="Unassembled WGS sequence"/>
</dbReference>
<comment type="catalytic activity">
    <reaction evidence="21">
        <text>L-tyrosyl-[protein] + ATP = O-phospho-L-tyrosyl-[protein] + ADP + H(+)</text>
        <dbReference type="Rhea" id="RHEA:10596"/>
        <dbReference type="Rhea" id="RHEA-COMP:10136"/>
        <dbReference type="Rhea" id="RHEA-COMP:20101"/>
        <dbReference type="ChEBI" id="CHEBI:15378"/>
        <dbReference type="ChEBI" id="CHEBI:30616"/>
        <dbReference type="ChEBI" id="CHEBI:46858"/>
        <dbReference type="ChEBI" id="CHEBI:61978"/>
        <dbReference type="ChEBI" id="CHEBI:456216"/>
        <dbReference type="EC" id="2.7.12.1"/>
    </reaction>
</comment>
<keyword evidence="14" id="KW-0472">Membrane</keyword>
<feature type="compositionally biased region" description="Basic and acidic residues" evidence="23">
    <location>
        <begin position="287"/>
        <end position="299"/>
    </location>
</feature>
<keyword evidence="10 22" id="KW-0547">Nucleotide-binding</keyword>
<feature type="binding site" evidence="22">
    <location>
        <position position="685"/>
    </location>
    <ligand>
        <name>ATP</name>
        <dbReference type="ChEBI" id="CHEBI:30616"/>
    </ligand>
</feature>
<evidence type="ECO:0000256" key="12">
    <source>
        <dbReference type="ARBA" id="ARBA00022840"/>
    </source>
</evidence>
<feature type="region of interest" description="Disordered" evidence="23">
    <location>
        <begin position="274"/>
        <end position="299"/>
    </location>
</feature>
<dbReference type="PANTHER" id="PTHR46392">
    <property type="entry name" value="DUAL SERINE/THREONINE AND TYROSINE PROTEIN KINASE"/>
    <property type="match status" value="1"/>
</dbReference>
<keyword evidence="8" id="KW-0723">Serine/threonine-protein kinase</keyword>
<comment type="caution">
    <text evidence="25">The sequence shown here is derived from an EMBL/GenBank/DDBJ whole genome shotgun (WGS) entry which is preliminary data.</text>
</comment>
<dbReference type="GO" id="GO:0004712">
    <property type="term" value="F:protein serine/threonine/tyrosine kinase activity"/>
    <property type="evidence" value="ECO:0007669"/>
    <property type="project" value="UniProtKB-EC"/>
</dbReference>
<dbReference type="SMART" id="SM00220">
    <property type="entry name" value="S_TKc"/>
    <property type="match status" value="1"/>
</dbReference>
<evidence type="ECO:0000256" key="13">
    <source>
        <dbReference type="ARBA" id="ARBA00022949"/>
    </source>
</evidence>
<dbReference type="PROSITE" id="PS00107">
    <property type="entry name" value="PROTEIN_KINASE_ATP"/>
    <property type="match status" value="1"/>
</dbReference>
<keyword evidence="26" id="KW-1185">Reference proteome</keyword>
<dbReference type="GO" id="GO:0070161">
    <property type="term" value="C:anchoring junction"/>
    <property type="evidence" value="ECO:0007669"/>
    <property type="project" value="UniProtKB-SubCell"/>
</dbReference>
<sequence>MESSGGTGNVQKLTPLARELTKIFSSYNKHAVLLRKNLKETNIFFREIRQNYSNACASAANTETAALEAGMQLNCISFPRQEEEHLHGIVGSSPYILLLGQDCAARYQLLNCLLGERLLPLGTDAGASCGPQGLLCKRRKLCFTHGRQTRLSLALPGQYELVHQLAAHCGRWDTVPTQDLEIQEECQDPAHRLAELEITLHHSLLQEAKIMVVPCPGVQPIQEALEDCTRSVIPIILYALNQDALSAEQASDLHKVREVLPYPICFVRMPSPSPASPAPCLTPDASPESRRPGDRERNCERSDLHAQLSALGFLSSGGPTDNSSGAAPVPQSMLGESFERLHRLLGPFARLVLQKQQVEAANLLNAVHCRCLDLFINQAFDMQRDLQITPRRLEYTREKEGELFHSLMCIANRKQEEMKEMIVETLSSMKEQLLQDAANLEFTDVIATPNGEPIATKDIKSCIHQIQELIVVRLNQAVANKLISSVNYLRESFVGTLERCLNSLEKSTIDTSVHSVTSSHLKQILNAAYHVEVTFQAGSSVTRLVWEQIKQIIQRITLVSPPAITAEWKRKVAQDAIESLSAAKLAKSICSQFRTRLNSSHEAFAASLRQLEEGHTGRLERTEDLWLRVRKDHAPRLARLSLESRSLRDVLLHGKPKMGRELGRGQYGVVYFCDSWGGKYPCALKSVIPPDDKHWNDLALEFHYTRSLPRHERLVDMHGSVIDHTYSGGSSIAVLLIMERLHRDLYTGLKAGLSLKERLQIALDVVEGIRFLHGQGLVHRDIKLKNVLLDKQNRAKITDLGFCKPEAMMSGSIVGTPIHMAPELFTGKYDNSVDVYAFGILFWYLCSGSVKLPEAFEKCSSKDQLWNNVKRGSRPERLAIFDEECWQLMEACWNGDASQRPLLGIVQPGLYSIMVRMCNLSPERKSSSLDDSN</sequence>
<comment type="subcellular location">
    <subcellularLocation>
        <location evidence="2">Apical cell membrane</location>
    </subcellularLocation>
    <subcellularLocation>
        <location evidence="1">Basolateral cell membrane</location>
    </subcellularLocation>
    <subcellularLocation>
        <location evidence="3">Cell junction</location>
    </subcellularLocation>
    <subcellularLocation>
        <location evidence="4">Cytoplasm</location>
    </subcellularLocation>
</comment>
<dbReference type="InterPro" id="IPR017441">
    <property type="entry name" value="Protein_kinase_ATP_BS"/>
</dbReference>
<dbReference type="GO" id="GO:0005524">
    <property type="term" value="F:ATP binding"/>
    <property type="evidence" value="ECO:0007669"/>
    <property type="project" value="UniProtKB-UniRule"/>
</dbReference>
<evidence type="ECO:0000313" key="26">
    <source>
        <dbReference type="Proteomes" id="UP001591681"/>
    </source>
</evidence>
<keyword evidence="7" id="KW-0963">Cytoplasm</keyword>
<dbReference type="PROSITE" id="PS50011">
    <property type="entry name" value="PROTEIN_KINASE_DOM"/>
    <property type="match status" value="1"/>
</dbReference>
<keyword evidence="12 22" id="KW-0067">ATP-binding</keyword>
<keyword evidence="9" id="KW-0808">Transferase</keyword>
<evidence type="ECO:0000256" key="8">
    <source>
        <dbReference type="ARBA" id="ARBA00022527"/>
    </source>
</evidence>
<dbReference type="GO" id="GO:0004674">
    <property type="term" value="F:protein serine/threonine kinase activity"/>
    <property type="evidence" value="ECO:0007669"/>
    <property type="project" value="UniProtKB-KW"/>
</dbReference>
<protein>
    <recommendedName>
        <fullName evidence="16">Dual serine/threonine and tyrosine protein kinase</fullName>
        <ecNumber evidence="5">2.7.12.1</ecNumber>
    </recommendedName>
    <alternativeName>
        <fullName evidence="18">Dusty protein kinase</fullName>
    </alternativeName>
    <alternativeName>
        <fullName evidence="17">Receptor-interacting serine/threonine-protein kinase 5</fullName>
    </alternativeName>
</protein>
<dbReference type="CDD" id="cd13975">
    <property type="entry name" value="PKc_Dusty"/>
    <property type="match status" value="1"/>
</dbReference>
<evidence type="ECO:0000256" key="15">
    <source>
        <dbReference type="ARBA" id="ARBA00023137"/>
    </source>
</evidence>
<evidence type="ECO:0000256" key="11">
    <source>
        <dbReference type="ARBA" id="ARBA00022777"/>
    </source>
</evidence>
<keyword evidence="15" id="KW-0829">Tyrosine-protein kinase</keyword>
<feature type="domain" description="Protein kinase" evidence="24">
    <location>
        <begin position="656"/>
        <end position="910"/>
    </location>
</feature>
<dbReference type="SUPFAM" id="SSF56112">
    <property type="entry name" value="Protein kinase-like (PK-like)"/>
    <property type="match status" value="1"/>
</dbReference>
<evidence type="ECO:0000256" key="6">
    <source>
        <dbReference type="ARBA" id="ARBA00022475"/>
    </source>
</evidence>
<evidence type="ECO:0000256" key="16">
    <source>
        <dbReference type="ARBA" id="ARBA00040421"/>
    </source>
</evidence>
<keyword evidence="11" id="KW-0418">Kinase</keyword>
<evidence type="ECO:0000256" key="1">
    <source>
        <dbReference type="ARBA" id="ARBA00004187"/>
    </source>
</evidence>
<comment type="catalytic activity">
    <reaction evidence="20">
        <text>L-threonyl-[protein] + ATP = O-phospho-L-threonyl-[protein] + ADP + H(+)</text>
        <dbReference type="Rhea" id="RHEA:46608"/>
        <dbReference type="Rhea" id="RHEA-COMP:11060"/>
        <dbReference type="Rhea" id="RHEA-COMP:11605"/>
        <dbReference type="ChEBI" id="CHEBI:15378"/>
        <dbReference type="ChEBI" id="CHEBI:30013"/>
        <dbReference type="ChEBI" id="CHEBI:30616"/>
        <dbReference type="ChEBI" id="CHEBI:61977"/>
        <dbReference type="ChEBI" id="CHEBI:456216"/>
        <dbReference type="EC" id="2.7.12.1"/>
    </reaction>
</comment>
<dbReference type="Gene3D" id="1.10.510.10">
    <property type="entry name" value="Transferase(Phosphotransferase) domain 1"/>
    <property type="match status" value="1"/>
</dbReference>
<evidence type="ECO:0000256" key="17">
    <source>
        <dbReference type="ARBA" id="ARBA00041268"/>
    </source>
</evidence>
<reference evidence="25 26" key="1">
    <citation type="submission" date="2024-09" db="EMBL/GenBank/DDBJ databases">
        <title>A chromosome-level genome assembly of Gray's grenadier anchovy, Coilia grayii.</title>
        <authorList>
            <person name="Fu Z."/>
        </authorList>
    </citation>
    <scope>NUCLEOTIDE SEQUENCE [LARGE SCALE GENOMIC DNA]</scope>
    <source>
        <strain evidence="25">G4</strain>
        <tissue evidence="25">Muscle</tissue>
    </source>
</reference>
<dbReference type="GO" id="GO:0016323">
    <property type="term" value="C:basolateral plasma membrane"/>
    <property type="evidence" value="ECO:0007669"/>
    <property type="project" value="UniProtKB-SubCell"/>
</dbReference>
<comment type="catalytic activity">
    <reaction evidence="19">
        <text>L-seryl-[protein] + ATP = O-phospho-L-seryl-[protein] + ADP + H(+)</text>
        <dbReference type="Rhea" id="RHEA:17989"/>
        <dbReference type="Rhea" id="RHEA-COMP:9863"/>
        <dbReference type="Rhea" id="RHEA-COMP:11604"/>
        <dbReference type="ChEBI" id="CHEBI:15378"/>
        <dbReference type="ChEBI" id="CHEBI:29999"/>
        <dbReference type="ChEBI" id="CHEBI:30616"/>
        <dbReference type="ChEBI" id="CHEBI:83421"/>
        <dbReference type="ChEBI" id="CHEBI:456216"/>
        <dbReference type="EC" id="2.7.12.1"/>
    </reaction>
</comment>
<evidence type="ECO:0000256" key="5">
    <source>
        <dbReference type="ARBA" id="ARBA00013203"/>
    </source>
</evidence>
<accession>A0ABD1JUL0</accession>
<evidence type="ECO:0000256" key="22">
    <source>
        <dbReference type="PROSITE-ProRule" id="PRU10141"/>
    </source>
</evidence>
<evidence type="ECO:0000259" key="24">
    <source>
        <dbReference type="PROSITE" id="PS50011"/>
    </source>
</evidence>
<dbReference type="InterPro" id="IPR008271">
    <property type="entry name" value="Ser/Thr_kinase_AS"/>
</dbReference>
<dbReference type="EC" id="2.7.12.1" evidence="5"/>
<dbReference type="PANTHER" id="PTHR46392:SF1">
    <property type="entry name" value="DUAL SERINE_THREONINE AND TYROSINE PROTEIN KINASE"/>
    <property type="match status" value="1"/>
</dbReference>
<keyword evidence="13" id="KW-0965">Cell junction</keyword>
<dbReference type="InterPro" id="IPR000719">
    <property type="entry name" value="Prot_kinase_dom"/>
</dbReference>
<name>A0ABD1JUL0_9TELE</name>
<dbReference type="GO" id="GO:0005737">
    <property type="term" value="C:cytoplasm"/>
    <property type="evidence" value="ECO:0007669"/>
    <property type="project" value="UniProtKB-SubCell"/>
</dbReference>
<organism evidence="25 26">
    <name type="scientific">Coilia grayii</name>
    <name type="common">Gray's grenadier anchovy</name>
    <dbReference type="NCBI Taxonomy" id="363190"/>
    <lineage>
        <taxon>Eukaryota</taxon>
        <taxon>Metazoa</taxon>
        <taxon>Chordata</taxon>
        <taxon>Craniata</taxon>
        <taxon>Vertebrata</taxon>
        <taxon>Euteleostomi</taxon>
        <taxon>Actinopterygii</taxon>
        <taxon>Neopterygii</taxon>
        <taxon>Teleostei</taxon>
        <taxon>Clupei</taxon>
        <taxon>Clupeiformes</taxon>
        <taxon>Clupeoidei</taxon>
        <taxon>Engraulidae</taxon>
        <taxon>Coilinae</taxon>
        <taxon>Coilia</taxon>
    </lineage>
</organism>
<dbReference type="InterPro" id="IPR011009">
    <property type="entry name" value="Kinase-like_dom_sf"/>
</dbReference>
<evidence type="ECO:0000256" key="19">
    <source>
        <dbReference type="ARBA" id="ARBA00049003"/>
    </source>
</evidence>
<dbReference type="PROSITE" id="PS00108">
    <property type="entry name" value="PROTEIN_KINASE_ST"/>
    <property type="match status" value="1"/>
</dbReference>
<evidence type="ECO:0000256" key="14">
    <source>
        <dbReference type="ARBA" id="ARBA00023136"/>
    </source>
</evidence>
<proteinExistence type="predicted"/>
<evidence type="ECO:0000256" key="23">
    <source>
        <dbReference type="SAM" id="MobiDB-lite"/>
    </source>
</evidence>
<dbReference type="Gene3D" id="3.30.200.20">
    <property type="entry name" value="Phosphorylase Kinase, domain 1"/>
    <property type="match status" value="1"/>
</dbReference>
<evidence type="ECO:0000256" key="2">
    <source>
        <dbReference type="ARBA" id="ARBA00004221"/>
    </source>
</evidence>
<dbReference type="AlphaFoldDB" id="A0ABD1JUL0"/>
<evidence type="ECO:0000256" key="18">
    <source>
        <dbReference type="ARBA" id="ARBA00042638"/>
    </source>
</evidence>
<dbReference type="FunFam" id="1.10.510.10:FF:000244">
    <property type="entry name" value="Dual serine/threonine and tyrosine protein kinase"/>
    <property type="match status" value="1"/>
</dbReference>